<evidence type="ECO:0000256" key="2">
    <source>
        <dbReference type="ARBA" id="ARBA00022801"/>
    </source>
</evidence>
<dbReference type="InterPro" id="IPR036691">
    <property type="entry name" value="Endo/exonu/phosph_ase_sf"/>
</dbReference>
<dbReference type="EMBL" id="SJPL01000001">
    <property type="protein sequence ID" value="TWT68347.1"/>
    <property type="molecule type" value="Genomic_DNA"/>
</dbReference>
<evidence type="ECO:0000256" key="4">
    <source>
        <dbReference type="SAM" id="Phobius"/>
    </source>
</evidence>
<evidence type="ECO:0008006" key="7">
    <source>
        <dbReference type="Google" id="ProtNLM"/>
    </source>
</evidence>
<evidence type="ECO:0000313" key="6">
    <source>
        <dbReference type="Proteomes" id="UP000317238"/>
    </source>
</evidence>
<evidence type="ECO:0000313" key="5">
    <source>
        <dbReference type="EMBL" id="TWT68347.1"/>
    </source>
</evidence>
<feature type="transmembrane region" description="Helical" evidence="4">
    <location>
        <begin position="7"/>
        <end position="26"/>
    </location>
</feature>
<dbReference type="PANTHER" id="PTHR11371">
    <property type="entry name" value="DEOXYRIBONUCLEASE"/>
    <property type="match status" value="1"/>
</dbReference>
<keyword evidence="4" id="KW-1133">Transmembrane helix</keyword>
<dbReference type="InterPro" id="IPR016202">
    <property type="entry name" value="DNase_I"/>
</dbReference>
<gene>
    <name evidence="5" type="ORF">Pan14r_05910</name>
</gene>
<comment type="caution">
    <text evidence="5">The sequence shown here is derived from an EMBL/GenBank/DDBJ whole genome shotgun (WGS) entry which is preliminary data.</text>
</comment>
<dbReference type="GO" id="GO:0004536">
    <property type="term" value="F:DNA nuclease activity"/>
    <property type="evidence" value="ECO:0007669"/>
    <property type="project" value="InterPro"/>
</dbReference>
<keyword evidence="2" id="KW-0378">Hydrolase</keyword>
<dbReference type="AlphaFoldDB" id="A0A5C5XYA5"/>
<dbReference type="SMART" id="SM00476">
    <property type="entry name" value="DNaseIc"/>
    <property type="match status" value="1"/>
</dbReference>
<proteinExistence type="predicted"/>
<evidence type="ECO:0000256" key="1">
    <source>
        <dbReference type="ARBA" id="ARBA00022722"/>
    </source>
</evidence>
<sequence length="406" mass="43679">MSEHRGYLIQTGIALLVVVGGGWYFVKHYEVSGLDRVSVRPKSGDTVDTDRVSFAANRSDPLTPGTGMQTASVVPAASQPNPFTSWWNGDGLAGKSGKEDSTGGPDFDSDTSVIRNTFAKANVPVATPNRAAAPTHAFRNLRIASWAMGGFGPTKLRDPMIRKNVIRILRQFDVIAFQQVSSIERDVIPRLIDAVNEGQSEISGASRYDFILSNPNAAAAADPLLGEQMGFIFDTSRVQADRTQTYTVSDPAGAMSHDPLVAWFRAAEPSPSEAWTFSMVNVRIELTRARDEVALLSGILKAVAEDGRGEDDIVLAGLFQADDAYLIPSVAGGRMQAVVHSSPTDVFANHQTSNILVRPSSTSEYLGRGGPLNFLRVYNLSLSEAEAISPHLPVYGEFTAVEGGHL</sequence>
<dbReference type="GO" id="GO:0006308">
    <property type="term" value="P:DNA catabolic process"/>
    <property type="evidence" value="ECO:0007669"/>
    <property type="project" value="InterPro"/>
</dbReference>
<dbReference type="GO" id="GO:0016787">
    <property type="term" value="F:hydrolase activity"/>
    <property type="evidence" value="ECO:0007669"/>
    <property type="project" value="UniProtKB-KW"/>
</dbReference>
<dbReference type="Gene3D" id="3.60.10.10">
    <property type="entry name" value="Endonuclease/exonuclease/phosphatase"/>
    <property type="match status" value="1"/>
</dbReference>
<evidence type="ECO:0000256" key="3">
    <source>
        <dbReference type="SAM" id="MobiDB-lite"/>
    </source>
</evidence>
<protein>
    <recommendedName>
        <fullName evidence="7">Endonuclease/Exonuclease/phosphatase family protein</fullName>
    </recommendedName>
</protein>
<accession>A0A5C5XYA5</accession>
<reference evidence="5 6" key="1">
    <citation type="submission" date="2019-02" db="EMBL/GenBank/DDBJ databases">
        <title>Deep-cultivation of Planctomycetes and their phenomic and genomic characterization uncovers novel biology.</title>
        <authorList>
            <person name="Wiegand S."/>
            <person name="Jogler M."/>
            <person name="Boedeker C."/>
            <person name="Pinto D."/>
            <person name="Vollmers J."/>
            <person name="Rivas-Marin E."/>
            <person name="Kohn T."/>
            <person name="Peeters S.H."/>
            <person name="Heuer A."/>
            <person name="Rast P."/>
            <person name="Oberbeckmann S."/>
            <person name="Bunk B."/>
            <person name="Jeske O."/>
            <person name="Meyerdierks A."/>
            <person name="Storesund J.E."/>
            <person name="Kallscheuer N."/>
            <person name="Luecker S."/>
            <person name="Lage O.M."/>
            <person name="Pohl T."/>
            <person name="Merkel B.J."/>
            <person name="Hornburger P."/>
            <person name="Mueller R.-W."/>
            <person name="Bruemmer F."/>
            <person name="Labrenz M."/>
            <person name="Spormann A.M."/>
            <person name="Op Den Camp H."/>
            <person name="Overmann J."/>
            <person name="Amann R."/>
            <person name="Jetten M.S.M."/>
            <person name="Mascher T."/>
            <person name="Medema M.H."/>
            <person name="Devos D.P."/>
            <person name="Kaster A.-K."/>
            <person name="Ovreas L."/>
            <person name="Rohde M."/>
            <person name="Galperin M.Y."/>
            <person name="Jogler C."/>
        </authorList>
    </citation>
    <scope>NUCLEOTIDE SEQUENCE [LARGE SCALE GENOMIC DNA]</scope>
    <source>
        <strain evidence="5 6">Pan14r</strain>
    </source>
</reference>
<keyword evidence="6" id="KW-1185">Reference proteome</keyword>
<dbReference type="SUPFAM" id="SSF56219">
    <property type="entry name" value="DNase I-like"/>
    <property type="match status" value="1"/>
</dbReference>
<dbReference type="PANTHER" id="PTHR11371:SF31">
    <property type="entry name" value="EXTRACELLULAR NUCLEASE"/>
    <property type="match status" value="1"/>
</dbReference>
<organism evidence="5 6">
    <name type="scientific">Crateriforma conspicua</name>
    <dbReference type="NCBI Taxonomy" id="2527996"/>
    <lineage>
        <taxon>Bacteria</taxon>
        <taxon>Pseudomonadati</taxon>
        <taxon>Planctomycetota</taxon>
        <taxon>Planctomycetia</taxon>
        <taxon>Planctomycetales</taxon>
        <taxon>Planctomycetaceae</taxon>
        <taxon>Crateriforma</taxon>
    </lineage>
</organism>
<dbReference type="OrthoDB" id="5500612at2"/>
<name>A0A5C5XYA5_9PLAN</name>
<feature type="region of interest" description="Disordered" evidence="3">
    <location>
        <begin position="85"/>
        <end position="109"/>
    </location>
</feature>
<keyword evidence="4" id="KW-0472">Membrane</keyword>
<keyword evidence="4" id="KW-0812">Transmembrane</keyword>
<dbReference type="PRINTS" id="PR00130">
    <property type="entry name" value="DNASEI"/>
</dbReference>
<keyword evidence="1" id="KW-0540">Nuclease</keyword>
<dbReference type="Proteomes" id="UP000317238">
    <property type="component" value="Unassembled WGS sequence"/>
</dbReference>
<dbReference type="RefSeq" id="WP_146438267.1">
    <property type="nucleotide sequence ID" value="NZ_SJPL01000001.1"/>
</dbReference>